<feature type="compositionally biased region" description="Basic and acidic residues" evidence="1">
    <location>
        <begin position="88"/>
        <end position="98"/>
    </location>
</feature>
<proteinExistence type="predicted"/>
<sequence>MSIHYPVSPHTSKHFKDIDDSLKYLHTASATLVAVYDPEKVCAPAGLLMPAIMIQKSVSMRMMISKKAQRSHKSKEQSSKITTCSTKTGHEESKDYGPKSKINSKIARIQFVFSGMTSGGDC</sequence>
<gene>
    <name evidence="2" type="ORF">Tco_1006924</name>
</gene>
<name>A0ABQ5FJD9_9ASTR</name>
<dbReference type="Proteomes" id="UP001151760">
    <property type="component" value="Unassembled WGS sequence"/>
</dbReference>
<protein>
    <submittedName>
        <fullName evidence="2">Uncharacterized protein</fullName>
    </submittedName>
</protein>
<keyword evidence="3" id="KW-1185">Reference proteome</keyword>
<accession>A0ABQ5FJD9</accession>
<dbReference type="EMBL" id="BQNB010017457">
    <property type="protein sequence ID" value="GJT63391.1"/>
    <property type="molecule type" value="Genomic_DNA"/>
</dbReference>
<evidence type="ECO:0000256" key="1">
    <source>
        <dbReference type="SAM" id="MobiDB-lite"/>
    </source>
</evidence>
<reference evidence="2" key="2">
    <citation type="submission" date="2022-01" db="EMBL/GenBank/DDBJ databases">
        <authorList>
            <person name="Yamashiro T."/>
            <person name="Shiraishi A."/>
            <person name="Satake H."/>
            <person name="Nakayama K."/>
        </authorList>
    </citation>
    <scope>NUCLEOTIDE SEQUENCE</scope>
</reference>
<organism evidence="2 3">
    <name type="scientific">Tanacetum coccineum</name>
    <dbReference type="NCBI Taxonomy" id="301880"/>
    <lineage>
        <taxon>Eukaryota</taxon>
        <taxon>Viridiplantae</taxon>
        <taxon>Streptophyta</taxon>
        <taxon>Embryophyta</taxon>
        <taxon>Tracheophyta</taxon>
        <taxon>Spermatophyta</taxon>
        <taxon>Magnoliopsida</taxon>
        <taxon>eudicotyledons</taxon>
        <taxon>Gunneridae</taxon>
        <taxon>Pentapetalae</taxon>
        <taxon>asterids</taxon>
        <taxon>campanulids</taxon>
        <taxon>Asterales</taxon>
        <taxon>Asteraceae</taxon>
        <taxon>Asteroideae</taxon>
        <taxon>Anthemideae</taxon>
        <taxon>Anthemidinae</taxon>
        <taxon>Tanacetum</taxon>
    </lineage>
</organism>
<evidence type="ECO:0000313" key="2">
    <source>
        <dbReference type="EMBL" id="GJT63391.1"/>
    </source>
</evidence>
<evidence type="ECO:0000313" key="3">
    <source>
        <dbReference type="Proteomes" id="UP001151760"/>
    </source>
</evidence>
<comment type="caution">
    <text evidence="2">The sequence shown here is derived from an EMBL/GenBank/DDBJ whole genome shotgun (WGS) entry which is preliminary data.</text>
</comment>
<feature type="region of interest" description="Disordered" evidence="1">
    <location>
        <begin position="67"/>
        <end position="99"/>
    </location>
</feature>
<reference evidence="2" key="1">
    <citation type="journal article" date="2022" name="Int. J. Mol. Sci.">
        <title>Draft Genome of Tanacetum Coccineum: Genomic Comparison of Closely Related Tanacetum-Family Plants.</title>
        <authorList>
            <person name="Yamashiro T."/>
            <person name="Shiraishi A."/>
            <person name="Nakayama K."/>
            <person name="Satake H."/>
        </authorList>
    </citation>
    <scope>NUCLEOTIDE SEQUENCE</scope>
</reference>